<dbReference type="EMBL" id="JBHSLN010000025">
    <property type="protein sequence ID" value="MFC5298261.1"/>
    <property type="molecule type" value="Genomic_DNA"/>
</dbReference>
<evidence type="ECO:0000313" key="2">
    <source>
        <dbReference type="EMBL" id="MFC5298261.1"/>
    </source>
</evidence>
<dbReference type="GeneID" id="303296199"/>
<dbReference type="PANTHER" id="PTHR38030">
    <property type="entry name" value="PROTOPORPHYRINOGEN IX DEHYDROGENASE [MENAQUINONE]"/>
    <property type="match status" value="1"/>
</dbReference>
<evidence type="ECO:0000313" key="3">
    <source>
        <dbReference type="Proteomes" id="UP001595937"/>
    </source>
</evidence>
<proteinExistence type="predicted"/>
<dbReference type="Gene3D" id="3.40.50.360">
    <property type="match status" value="1"/>
</dbReference>
<dbReference type="PANTHER" id="PTHR38030:SF2">
    <property type="entry name" value="PROTOPORPHYRINOGEN IX DEHYDROGENASE [QUINONE]"/>
    <property type="match status" value="1"/>
</dbReference>
<organism evidence="2 3">
    <name type="scientific">Brachybacterium tyrofermentans</name>
    <dbReference type="NCBI Taxonomy" id="47848"/>
    <lineage>
        <taxon>Bacteria</taxon>
        <taxon>Bacillati</taxon>
        <taxon>Actinomycetota</taxon>
        <taxon>Actinomycetes</taxon>
        <taxon>Micrococcales</taxon>
        <taxon>Dermabacteraceae</taxon>
        <taxon>Brachybacterium</taxon>
    </lineage>
</organism>
<dbReference type="InterPro" id="IPR008254">
    <property type="entry name" value="Flavodoxin/NO_synth"/>
</dbReference>
<accession>A0ABW0FHU4</accession>
<dbReference type="RefSeq" id="WP_343922490.1">
    <property type="nucleotide sequence ID" value="NZ_BAAAIR010000016.1"/>
</dbReference>
<protein>
    <submittedName>
        <fullName evidence="2">Flavodoxin domain-containing protein</fullName>
    </submittedName>
</protein>
<dbReference type="InterPro" id="IPR029039">
    <property type="entry name" value="Flavoprotein-like_sf"/>
</dbReference>
<gene>
    <name evidence="2" type="ORF">ACFPK8_12120</name>
</gene>
<dbReference type="PROSITE" id="PS50902">
    <property type="entry name" value="FLAVODOXIN_LIKE"/>
    <property type="match status" value="1"/>
</dbReference>
<sequence>MSVLVAYATHSGATRTLAETLAATLEERGVAVELADLQEGPDPAGHDAVVLGSAVRAESFEKTAVNWAKTHLDVLVSRPLAVFSCSGSASDPAKGGKQKATDAFLGSLPLRPVAVKNFPGWVLMERIPVHERMLLKSLRTPTGDFRDLSAVAAWAREIAPQLTR</sequence>
<dbReference type="InterPro" id="IPR026816">
    <property type="entry name" value="Flavodoxin_dom"/>
</dbReference>
<keyword evidence="3" id="KW-1185">Reference proteome</keyword>
<evidence type="ECO:0000259" key="1">
    <source>
        <dbReference type="PROSITE" id="PS50902"/>
    </source>
</evidence>
<comment type="caution">
    <text evidence="2">The sequence shown here is derived from an EMBL/GenBank/DDBJ whole genome shotgun (WGS) entry which is preliminary data.</text>
</comment>
<name>A0ABW0FHU4_9MICO</name>
<reference evidence="3" key="1">
    <citation type="journal article" date="2019" name="Int. J. Syst. Evol. Microbiol.">
        <title>The Global Catalogue of Microorganisms (GCM) 10K type strain sequencing project: providing services to taxonomists for standard genome sequencing and annotation.</title>
        <authorList>
            <consortium name="The Broad Institute Genomics Platform"/>
            <consortium name="The Broad Institute Genome Sequencing Center for Infectious Disease"/>
            <person name="Wu L."/>
            <person name="Ma J."/>
        </authorList>
    </citation>
    <scope>NUCLEOTIDE SEQUENCE [LARGE SCALE GENOMIC DNA]</scope>
    <source>
        <strain evidence="3">CGMCC 1.16455</strain>
    </source>
</reference>
<dbReference type="Proteomes" id="UP001595937">
    <property type="component" value="Unassembled WGS sequence"/>
</dbReference>
<dbReference type="Pfam" id="PF12724">
    <property type="entry name" value="Flavodoxin_5"/>
    <property type="match status" value="1"/>
</dbReference>
<dbReference type="SUPFAM" id="SSF52218">
    <property type="entry name" value="Flavoproteins"/>
    <property type="match status" value="1"/>
</dbReference>
<dbReference type="InterPro" id="IPR052200">
    <property type="entry name" value="Protoporphyrinogen_IX_DH"/>
</dbReference>
<feature type="domain" description="Flavodoxin-like" evidence="1">
    <location>
        <begin position="3"/>
        <end position="159"/>
    </location>
</feature>